<name>A0A3B1AB14_9ZZZZ</name>
<dbReference type="SUPFAM" id="SSF49452">
    <property type="entry name" value="Starch-binding domain-like"/>
    <property type="match status" value="1"/>
</dbReference>
<evidence type="ECO:0000313" key="1">
    <source>
        <dbReference type="EMBL" id="VAW96817.1"/>
    </source>
</evidence>
<dbReference type="EMBL" id="UOFV01000098">
    <property type="protein sequence ID" value="VAW96817.1"/>
    <property type="molecule type" value="Genomic_DNA"/>
</dbReference>
<dbReference type="InterPro" id="IPR021655">
    <property type="entry name" value="Put_metal-bd"/>
</dbReference>
<proteinExistence type="predicted"/>
<accession>A0A3B1AB14</accession>
<gene>
    <name evidence="1" type="ORF">MNBD_GAMMA19-1900</name>
</gene>
<sequence>MRSLFQRFCIALLFLSSVAAVSADETQGSIRGTVNYCGLGGLDGMQVYVPGRMFTVITDESGQFQLDGLGAGSYTLFYRKGDRLLNQNQGVQVLAGQTSELGVIAFCDRKGMVSGGGSTSTAVTPAQPLCTASSNDPQCKDADGDGVVAVLDCDDGNANIYPGAIEVCDGVDNNCSGTADDNVSVLVKHGMGTCDAGKISITQCSKGYSDCDGQVANGCEVDLIRDDENCGSCGNMCASSESCGLGFC</sequence>
<dbReference type="Pfam" id="PF11617">
    <property type="entry name" value="Cu-binding_MopE"/>
    <property type="match status" value="1"/>
</dbReference>
<reference evidence="1" key="1">
    <citation type="submission" date="2018-06" db="EMBL/GenBank/DDBJ databases">
        <authorList>
            <person name="Zhirakovskaya E."/>
        </authorList>
    </citation>
    <scope>NUCLEOTIDE SEQUENCE</scope>
</reference>
<protein>
    <recommendedName>
        <fullName evidence="2">Carboxypeptidase regulatory-like domain-containing protein</fullName>
    </recommendedName>
</protein>
<dbReference type="Gene3D" id="2.60.40.1120">
    <property type="entry name" value="Carboxypeptidase-like, regulatory domain"/>
    <property type="match status" value="1"/>
</dbReference>
<organism evidence="1">
    <name type="scientific">hydrothermal vent metagenome</name>
    <dbReference type="NCBI Taxonomy" id="652676"/>
    <lineage>
        <taxon>unclassified sequences</taxon>
        <taxon>metagenomes</taxon>
        <taxon>ecological metagenomes</taxon>
    </lineage>
</organism>
<dbReference type="AlphaFoldDB" id="A0A3B1AB14"/>
<dbReference type="GO" id="GO:0030246">
    <property type="term" value="F:carbohydrate binding"/>
    <property type="evidence" value="ECO:0007669"/>
    <property type="project" value="InterPro"/>
</dbReference>
<dbReference type="InterPro" id="IPR013784">
    <property type="entry name" value="Carb-bd-like_fold"/>
</dbReference>
<evidence type="ECO:0008006" key="2">
    <source>
        <dbReference type="Google" id="ProtNLM"/>
    </source>
</evidence>